<feature type="transmembrane region" description="Helical" evidence="2">
    <location>
        <begin position="21"/>
        <end position="40"/>
    </location>
</feature>
<keyword evidence="2" id="KW-0472">Membrane</keyword>
<dbReference type="EMBL" id="BEYU01000033">
    <property type="protein sequence ID" value="GBG27596.1"/>
    <property type="molecule type" value="Genomic_DNA"/>
</dbReference>
<dbReference type="Gene3D" id="3.40.50.300">
    <property type="entry name" value="P-loop containing nucleotide triphosphate hydrolases"/>
    <property type="match status" value="1"/>
</dbReference>
<dbReference type="OrthoDB" id="429813at2759"/>
<organism evidence="3 4">
    <name type="scientific">Hondaea fermentalgiana</name>
    <dbReference type="NCBI Taxonomy" id="2315210"/>
    <lineage>
        <taxon>Eukaryota</taxon>
        <taxon>Sar</taxon>
        <taxon>Stramenopiles</taxon>
        <taxon>Bigyra</taxon>
        <taxon>Labyrinthulomycetes</taxon>
        <taxon>Thraustochytrida</taxon>
        <taxon>Thraustochytriidae</taxon>
        <taxon>Hondaea</taxon>
    </lineage>
</organism>
<keyword evidence="4" id="KW-1185">Reference proteome</keyword>
<dbReference type="AlphaFoldDB" id="A0A2R5G953"/>
<feature type="compositionally biased region" description="Polar residues" evidence="1">
    <location>
        <begin position="66"/>
        <end position="80"/>
    </location>
</feature>
<proteinExistence type="predicted"/>
<dbReference type="Proteomes" id="UP000241890">
    <property type="component" value="Unassembled WGS sequence"/>
</dbReference>
<reference evidence="3 4" key="1">
    <citation type="submission" date="2017-12" db="EMBL/GenBank/DDBJ databases">
        <title>Sequencing, de novo assembly and annotation of complete genome of a new Thraustochytrid species, strain FCC1311.</title>
        <authorList>
            <person name="Sedici K."/>
            <person name="Godart F."/>
            <person name="Aiese Cigliano R."/>
            <person name="Sanseverino W."/>
            <person name="Barakat M."/>
            <person name="Ortet P."/>
            <person name="Marechal E."/>
            <person name="Cagnac O."/>
            <person name="Amato A."/>
        </authorList>
    </citation>
    <scope>NUCLEOTIDE SEQUENCE [LARGE SCALE GENOMIC DNA]</scope>
</reference>
<evidence type="ECO:0008006" key="5">
    <source>
        <dbReference type="Google" id="ProtNLM"/>
    </source>
</evidence>
<evidence type="ECO:0000256" key="2">
    <source>
        <dbReference type="SAM" id="Phobius"/>
    </source>
</evidence>
<protein>
    <recommendedName>
        <fullName evidence="5">Sulfotransferase</fullName>
    </recommendedName>
</protein>
<dbReference type="PANTHER" id="PTHR36451">
    <property type="entry name" value="PAPS-DEPENDENT SULFOTRANSFERASE STF3"/>
    <property type="match status" value="1"/>
</dbReference>
<dbReference type="Pfam" id="PF13469">
    <property type="entry name" value="Sulfotransfer_3"/>
    <property type="match status" value="1"/>
</dbReference>
<feature type="region of interest" description="Disordered" evidence="1">
    <location>
        <begin position="65"/>
        <end position="85"/>
    </location>
</feature>
<dbReference type="PANTHER" id="PTHR36451:SF1">
    <property type="entry name" value="OMEGA-HYDROXY-BETA-DIHYDROMENAQUINONE-9 SULFOTRANSFERASE STF3"/>
    <property type="match status" value="1"/>
</dbReference>
<dbReference type="InParanoid" id="A0A2R5G953"/>
<name>A0A2R5G953_9STRA</name>
<evidence type="ECO:0000313" key="4">
    <source>
        <dbReference type="Proteomes" id="UP000241890"/>
    </source>
</evidence>
<evidence type="ECO:0000313" key="3">
    <source>
        <dbReference type="EMBL" id="GBG27596.1"/>
    </source>
</evidence>
<evidence type="ECO:0000256" key="1">
    <source>
        <dbReference type="SAM" id="MobiDB-lite"/>
    </source>
</evidence>
<comment type="caution">
    <text evidence="3">The sequence shown here is derived from an EMBL/GenBank/DDBJ whole genome shotgun (WGS) entry which is preliminary data.</text>
</comment>
<dbReference type="SUPFAM" id="SSF52540">
    <property type="entry name" value="P-loop containing nucleoside triphosphate hydrolases"/>
    <property type="match status" value="1"/>
</dbReference>
<keyword evidence="2" id="KW-1133">Transmembrane helix</keyword>
<keyword evidence="2" id="KW-0812">Transmembrane</keyword>
<dbReference type="InterPro" id="IPR052736">
    <property type="entry name" value="Stf3_sulfotransferase"/>
</dbReference>
<accession>A0A2R5G953</accession>
<sequence length="441" mass="50423">MEKPRNEDWSPRRWQWTRRAPRLRVALAIVWLLELLVRVITFGKRPAQWTVNAVERRGKELHFKSRCQQGQAHGSGTASPSGEIKNVNETEPALFHRVGLKHFLREVPQTDFAFIGKFLPLAKIMQKKLCIETLRARSPAVRNFELPPVIWIVSLPRTGSTWLHQLCASEPSIRTVKAWELKYPMECSEDCGPSKLERQEFTKRAMEKLYDIVPRFKQIHHVRFDDPDECVGGFVDGWSPEHWLWGMLDMPETRAAYLKESMHAQYENYKHLLQAVMAADEDGEVPVQVQGGSKKSPFARLVLKSPHHIVKLKDLATVFPGSAVLWLDRDVTDVVGSCCSMNQAVLDTLCPWYDDLKSDPAMTLAEAMQSIGFTMSEEALANIRCQQAERRASAEVRRDDKKQAHKYTLADFGLSRADVELSFRNACSATEIYHTRQNLPS</sequence>
<gene>
    <name evidence="3" type="ORF">FCC1311_038192</name>
</gene>
<dbReference type="InterPro" id="IPR027417">
    <property type="entry name" value="P-loop_NTPase"/>
</dbReference>